<sequence length="60" mass="6658">MQPAGCAITFYGRSLAIQGELKKKSMITCAVRNQQHDSVMNQVTVQVQHISIRMHGVKST</sequence>
<protein>
    <submittedName>
        <fullName evidence="1">Uncharacterized protein</fullName>
    </submittedName>
</protein>
<dbReference type="EMBL" id="JRNN01000028">
    <property type="protein sequence ID" value="KGF36323.1"/>
    <property type="molecule type" value="Genomic_DNA"/>
</dbReference>
<gene>
    <name evidence="1" type="ORF">HMPREF2137_02435</name>
</gene>
<dbReference type="AlphaFoldDB" id="A0A095ZNT9"/>
<accession>A0A095ZNT9</accession>
<proteinExistence type="predicted"/>
<name>A0A095ZNT9_9BACT</name>
<comment type="caution">
    <text evidence="1">The sequence shown here is derived from an EMBL/GenBank/DDBJ whole genome shotgun (WGS) entry which is preliminary data.</text>
</comment>
<organism evidence="1 2">
    <name type="scientific">Hoylesella buccalis DNF00853</name>
    <dbReference type="NCBI Taxonomy" id="1401074"/>
    <lineage>
        <taxon>Bacteria</taxon>
        <taxon>Pseudomonadati</taxon>
        <taxon>Bacteroidota</taxon>
        <taxon>Bacteroidia</taxon>
        <taxon>Bacteroidales</taxon>
        <taxon>Prevotellaceae</taxon>
        <taxon>Hoylesella</taxon>
    </lineage>
</organism>
<dbReference type="Proteomes" id="UP000029556">
    <property type="component" value="Unassembled WGS sequence"/>
</dbReference>
<reference evidence="1 2" key="1">
    <citation type="submission" date="2014-07" db="EMBL/GenBank/DDBJ databases">
        <authorList>
            <person name="McCorrison J."/>
            <person name="Sanka R."/>
            <person name="Torralba M."/>
            <person name="Gillis M."/>
            <person name="Haft D.H."/>
            <person name="Methe B."/>
            <person name="Sutton G."/>
            <person name="Nelson K.E."/>
        </authorList>
    </citation>
    <scope>NUCLEOTIDE SEQUENCE [LARGE SCALE GENOMIC DNA]</scope>
    <source>
        <strain evidence="1 2">DNF00853</strain>
    </source>
</reference>
<evidence type="ECO:0000313" key="1">
    <source>
        <dbReference type="EMBL" id="KGF36323.1"/>
    </source>
</evidence>
<evidence type="ECO:0000313" key="2">
    <source>
        <dbReference type="Proteomes" id="UP000029556"/>
    </source>
</evidence>